<dbReference type="Gene3D" id="3.30.870.10">
    <property type="entry name" value="Endonuclease Chain A"/>
    <property type="match status" value="1"/>
</dbReference>
<keyword evidence="2" id="KW-0540">Nuclease</keyword>
<comment type="caution">
    <text evidence="2">The sequence shown here is derived from an EMBL/GenBank/DDBJ whole genome shotgun (WGS) entry which is preliminary data.</text>
</comment>
<dbReference type="CDD" id="cd09117">
    <property type="entry name" value="PLDc_Bfil_DEXD_like"/>
    <property type="match status" value="1"/>
</dbReference>
<dbReference type="InterPro" id="IPR019065">
    <property type="entry name" value="RE_NgoFVII_N"/>
</dbReference>
<gene>
    <name evidence="2" type="ORF">E4J90_14260</name>
</gene>
<dbReference type="OrthoDB" id="6190762at2"/>
<dbReference type="AlphaFoldDB" id="A0A4Y8VHN2"/>
<protein>
    <submittedName>
        <fullName evidence="2">NgoFVII family restriction endonuclease</fullName>
    </submittedName>
</protein>
<dbReference type="SUPFAM" id="SSF56024">
    <property type="entry name" value="Phospholipase D/nuclease"/>
    <property type="match status" value="1"/>
</dbReference>
<reference evidence="2 3" key="1">
    <citation type="submission" date="2019-03" db="EMBL/GenBank/DDBJ databases">
        <title>Draft genome sequence of humic substances-degrading Pseudomonas kribbensis CHA-19 from forest soil.</title>
        <authorList>
            <person name="Kim D."/>
        </authorList>
    </citation>
    <scope>NUCLEOTIDE SEQUENCE [LARGE SCALE GENOMIC DNA]</scope>
    <source>
        <strain evidence="2 3">CHA-19</strain>
    </source>
</reference>
<evidence type="ECO:0000313" key="2">
    <source>
        <dbReference type="EMBL" id="TFH79839.1"/>
    </source>
</evidence>
<name>A0A4Y8VHN2_9PSED</name>
<dbReference type="GO" id="GO:0004519">
    <property type="term" value="F:endonuclease activity"/>
    <property type="evidence" value="ECO:0007669"/>
    <property type="project" value="UniProtKB-KW"/>
</dbReference>
<keyword evidence="2" id="KW-0378">Hydrolase</keyword>
<keyword evidence="2" id="KW-0255">Endonuclease</keyword>
<dbReference type="EMBL" id="SPDQ01000015">
    <property type="protein sequence ID" value="TFH79839.1"/>
    <property type="molecule type" value="Genomic_DNA"/>
</dbReference>
<accession>A0A4Y8VHN2</accession>
<evidence type="ECO:0000259" key="1">
    <source>
        <dbReference type="Pfam" id="PF09565"/>
    </source>
</evidence>
<sequence length="403" mass="45652">MTQHRKDAMKLITTAKALELEFHRLIESQSNISFGVAWASASTTSYKLLLKHRNKIRVAVIGTHFYQTDANVLADFVDCDRVKFVLQTNGVFHPKVYLFWSDDYWEAIIGSANFTAGAFGKNTELCTLLTSDDGLNFTELQALIDDYAKNARSVTATEAERYRHLWESKKSDLRKLMNQYGEQPARKSAIESSVMGMDWESYLAQIKKDEQHGFNERLDLLDRIHQAFASEPRFMDIDAQSRRAIAGLPNSVIESAAWFGSMKGAGTFKNVVIEHPLHLSNALDAIPGSGTVTRAQYQRFIKEFCKAFPNGGDGIGTTTRLLSMKRPDQFLCVDSANLKRLAKDVGINRPDLLDYNRYWDEIVERIMDAPWWKSSPPASGSDLKAWKARAAMMDALFYEPKQH</sequence>
<feature type="domain" description="Restriction endonuclease type II NgoFVII N-terminal" evidence="1">
    <location>
        <begin position="81"/>
        <end position="141"/>
    </location>
</feature>
<proteinExistence type="predicted"/>
<organism evidence="2 3">
    <name type="scientific">Pseudomonas kribbensis</name>
    <dbReference type="NCBI Taxonomy" id="1628086"/>
    <lineage>
        <taxon>Bacteria</taxon>
        <taxon>Pseudomonadati</taxon>
        <taxon>Pseudomonadota</taxon>
        <taxon>Gammaproteobacteria</taxon>
        <taxon>Pseudomonadales</taxon>
        <taxon>Pseudomonadaceae</taxon>
        <taxon>Pseudomonas</taxon>
    </lineage>
</organism>
<dbReference type="Proteomes" id="UP000297555">
    <property type="component" value="Unassembled WGS sequence"/>
</dbReference>
<dbReference type="Pfam" id="PF09565">
    <property type="entry name" value="RE_NgoFVII"/>
    <property type="match status" value="1"/>
</dbReference>
<evidence type="ECO:0000313" key="3">
    <source>
        <dbReference type="Proteomes" id="UP000297555"/>
    </source>
</evidence>